<dbReference type="RefSeq" id="XP_016757626.1">
    <property type="nucleotide sequence ID" value="XM_016901598.1"/>
</dbReference>
<feature type="region of interest" description="Disordered" evidence="1">
    <location>
        <begin position="1"/>
        <end position="69"/>
    </location>
</feature>
<dbReference type="HOGENOM" id="CLU_1441883_0_0_1"/>
<dbReference type="AlphaFoldDB" id="N1QDJ5"/>
<proteinExistence type="predicted"/>
<feature type="compositionally biased region" description="Basic and acidic residues" evidence="1">
    <location>
        <begin position="57"/>
        <end position="69"/>
    </location>
</feature>
<keyword evidence="3" id="KW-1185">Reference proteome</keyword>
<dbReference type="EMBL" id="KB456269">
    <property type="protein sequence ID" value="EMF09505.1"/>
    <property type="molecule type" value="Genomic_DNA"/>
</dbReference>
<name>N1QDJ5_SPHMS</name>
<reference evidence="2 3" key="1">
    <citation type="journal article" date="2012" name="PLoS Pathog.">
        <title>Diverse lifestyles and strategies of plant pathogenesis encoded in the genomes of eighteen Dothideomycetes fungi.</title>
        <authorList>
            <person name="Ohm R.A."/>
            <person name="Feau N."/>
            <person name="Henrissat B."/>
            <person name="Schoch C.L."/>
            <person name="Horwitz B.A."/>
            <person name="Barry K.W."/>
            <person name="Condon B.J."/>
            <person name="Copeland A.C."/>
            <person name="Dhillon B."/>
            <person name="Glaser F."/>
            <person name="Hesse C.N."/>
            <person name="Kosti I."/>
            <person name="LaButti K."/>
            <person name="Lindquist E.A."/>
            <person name="Lucas S."/>
            <person name="Salamov A.A."/>
            <person name="Bradshaw R.E."/>
            <person name="Ciuffetti L."/>
            <person name="Hamelin R.C."/>
            <person name="Kema G.H.J."/>
            <person name="Lawrence C."/>
            <person name="Scott J.A."/>
            <person name="Spatafora J.W."/>
            <person name="Turgeon B.G."/>
            <person name="de Wit P.J.G.M."/>
            <person name="Zhong S."/>
            <person name="Goodwin S.B."/>
            <person name="Grigoriev I.V."/>
        </authorList>
    </citation>
    <scope>NUCLEOTIDE SEQUENCE [LARGE SCALE GENOMIC DNA]</scope>
    <source>
        <strain evidence="2 3">SO2202</strain>
    </source>
</reference>
<protein>
    <submittedName>
        <fullName evidence="2">Uncharacterized protein</fullName>
    </submittedName>
</protein>
<dbReference type="GeneID" id="27898735"/>
<evidence type="ECO:0000313" key="2">
    <source>
        <dbReference type="EMBL" id="EMF09505.1"/>
    </source>
</evidence>
<organism evidence="2 3">
    <name type="scientific">Sphaerulina musiva (strain SO2202)</name>
    <name type="common">Poplar stem canker fungus</name>
    <name type="synonym">Septoria musiva</name>
    <dbReference type="NCBI Taxonomy" id="692275"/>
    <lineage>
        <taxon>Eukaryota</taxon>
        <taxon>Fungi</taxon>
        <taxon>Dikarya</taxon>
        <taxon>Ascomycota</taxon>
        <taxon>Pezizomycotina</taxon>
        <taxon>Dothideomycetes</taxon>
        <taxon>Dothideomycetidae</taxon>
        <taxon>Mycosphaerellales</taxon>
        <taxon>Mycosphaerellaceae</taxon>
        <taxon>Sphaerulina</taxon>
    </lineage>
</organism>
<dbReference type="Proteomes" id="UP000016931">
    <property type="component" value="Unassembled WGS sequence"/>
</dbReference>
<evidence type="ECO:0000256" key="1">
    <source>
        <dbReference type="SAM" id="MobiDB-lite"/>
    </source>
</evidence>
<evidence type="ECO:0000313" key="3">
    <source>
        <dbReference type="Proteomes" id="UP000016931"/>
    </source>
</evidence>
<sequence>MISPMEALADLERPRDVSPSCPSTSISVAGSLHAVASTRHRSRTPSPYRPVPSTRSSGKEHTENRTGREHCEGLKGWNGIACLTQQDLAACLYILLLDRTRANIALQPYHTTLEAECVAYTSCEPNDHLDHADRPLYWQRKKGSQEGGRRGDYSHVRMPALGCCCHNTTWPFMIDMLRAMLSPRIFEG</sequence>
<gene>
    <name evidence="2" type="ORF">SEPMUDRAFT_120356</name>
</gene>
<accession>N1QDJ5</accession>